<dbReference type="InterPro" id="IPR002938">
    <property type="entry name" value="FAD-bd"/>
</dbReference>
<dbReference type="InterPro" id="IPR036188">
    <property type="entry name" value="FAD/NAD-bd_sf"/>
</dbReference>
<feature type="non-terminal residue" evidence="3">
    <location>
        <position position="486"/>
    </location>
</feature>
<keyword evidence="4" id="KW-1185">Reference proteome</keyword>
<accession>A0ABQ7GDL3</accession>
<feature type="region of interest" description="Disordered" evidence="1">
    <location>
        <begin position="360"/>
        <end position="381"/>
    </location>
</feature>
<evidence type="ECO:0000256" key="1">
    <source>
        <dbReference type="SAM" id="MobiDB-lite"/>
    </source>
</evidence>
<dbReference type="PRINTS" id="PR00420">
    <property type="entry name" value="RNGMNOXGNASE"/>
</dbReference>
<dbReference type="Proteomes" id="UP000815325">
    <property type="component" value="Unassembled WGS sequence"/>
</dbReference>
<dbReference type="SUPFAM" id="SSF51905">
    <property type="entry name" value="FAD/NAD(P)-binding domain"/>
    <property type="match status" value="1"/>
</dbReference>
<comment type="caution">
    <text evidence="3">The sequence shown here is derived from an EMBL/GenBank/DDBJ whole genome shotgun (WGS) entry which is preliminary data.</text>
</comment>
<evidence type="ECO:0000259" key="2">
    <source>
        <dbReference type="Pfam" id="PF01494"/>
    </source>
</evidence>
<feature type="domain" description="FAD-binding" evidence="2">
    <location>
        <begin position="8"/>
        <end position="173"/>
    </location>
</feature>
<dbReference type="PANTHER" id="PTHR46496">
    <property type="match status" value="1"/>
</dbReference>
<evidence type="ECO:0000313" key="3">
    <source>
        <dbReference type="EMBL" id="KAF5832698.1"/>
    </source>
</evidence>
<dbReference type="EMBL" id="MU069855">
    <property type="protein sequence ID" value="KAF5832698.1"/>
    <property type="molecule type" value="Genomic_DNA"/>
</dbReference>
<organism evidence="3 4">
    <name type="scientific">Dunaliella salina</name>
    <name type="common">Green alga</name>
    <name type="synonym">Protococcus salinus</name>
    <dbReference type="NCBI Taxonomy" id="3046"/>
    <lineage>
        <taxon>Eukaryota</taxon>
        <taxon>Viridiplantae</taxon>
        <taxon>Chlorophyta</taxon>
        <taxon>core chlorophytes</taxon>
        <taxon>Chlorophyceae</taxon>
        <taxon>CS clade</taxon>
        <taxon>Chlamydomonadales</taxon>
        <taxon>Dunaliellaceae</taxon>
        <taxon>Dunaliella</taxon>
    </lineage>
</organism>
<feature type="region of interest" description="Disordered" evidence="1">
    <location>
        <begin position="275"/>
        <end position="308"/>
    </location>
</feature>
<gene>
    <name evidence="3" type="ORF">DUNSADRAFT_11342</name>
</gene>
<name>A0ABQ7GDL3_DUNSA</name>
<dbReference type="Pfam" id="PF01494">
    <property type="entry name" value="FAD_binding_3"/>
    <property type="match status" value="1"/>
</dbReference>
<protein>
    <recommendedName>
        <fullName evidence="2">FAD-binding domain-containing protein</fullName>
    </recommendedName>
</protein>
<dbReference type="Gene3D" id="3.50.50.60">
    <property type="entry name" value="FAD/NAD(P)-binding domain"/>
    <property type="match status" value="2"/>
</dbReference>
<proteinExistence type="predicted"/>
<evidence type="ECO:0000313" key="4">
    <source>
        <dbReference type="Proteomes" id="UP000815325"/>
    </source>
</evidence>
<sequence>MVHSRPAVDVAIVGGGLGGLALAAGLQERGFDVHLFEAAPELRTSTSTLIGLGGNAFSALEGVSPQILQRLMPEGVQISEIRRTVQTDRGAKPEVFAAEPASKLMTFRWAKVQSVLASIVNPERVHCNHRATSYTEVADGEGGHVLLHFKGILGSVRARFVVAADGLKSPLRSVMLPQDAGPRYLGHMNFNALLYNPGQEVVNAHLPGQLKVYTDVASGIREQLDPLPLMVIDASGGYTFWQVRIRSDQPSFTETPVSNNAACPATNDLASLSSQQLGASAPGEPSPNGDQEEPAKGPQPGMPYLVGGGLGVPGSKARVLDILDKAGFQDVIRVVQATPEASIFERAILDRIPLDELPPWGDLQGSNAGNPEKSRSPLASPGNRVVLLGDALHAAHSGPGQGARTAFEDAHQLANILEAHRQELHGWKRPNALEPCATSSDSCSPNGNDAEGLARVVADYTSARLVRVCRMQRIAAEGCGLPCIRW</sequence>
<dbReference type="PANTHER" id="PTHR46496:SF4">
    <property type="entry name" value="ZEAXANTHIN EPOXIDASE"/>
    <property type="match status" value="1"/>
</dbReference>
<reference evidence="3" key="1">
    <citation type="submission" date="2017-08" db="EMBL/GenBank/DDBJ databases">
        <authorList>
            <person name="Polle J.E."/>
            <person name="Barry K."/>
            <person name="Cushman J."/>
            <person name="Schmutz J."/>
            <person name="Tran D."/>
            <person name="Hathwaick L.T."/>
            <person name="Yim W.C."/>
            <person name="Jenkins J."/>
            <person name="Mckie-Krisberg Z.M."/>
            <person name="Prochnik S."/>
            <person name="Lindquist E."/>
            <person name="Dockter R.B."/>
            <person name="Adam C."/>
            <person name="Molina H."/>
            <person name="Bunkerborg J."/>
            <person name="Jin E."/>
            <person name="Buchheim M."/>
            <person name="Magnuson J."/>
        </authorList>
    </citation>
    <scope>NUCLEOTIDE SEQUENCE</scope>
    <source>
        <strain evidence="3">CCAP 19/18</strain>
    </source>
</reference>